<keyword evidence="3" id="KW-1185">Reference proteome</keyword>
<evidence type="ECO:0000313" key="2">
    <source>
        <dbReference type="EMBL" id="VVC46394.1"/>
    </source>
</evidence>
<reference evidence="2 3" key="1">
    <citation type="submission" date="2019-08" db="EMBL/GenBank/DDBJ databases">
        <authorList>
            <person name="Alioto T."/>
            <person name="Alioto T."/>
            <person name="Gomez Garrido J."/>
        </authorList>
    </citation>
    <scope>NUCLEOTIDE SEQUENCE [LARGE SCALE GENOMIC DNA]</scope>
</reference>
<dbReference type="OrthoDB" id="6641868at2759"/>
<dbReference type="AlphaFoldDB" id="A0A5E4NTQ9"/>
<protein>
    <submittedName>
        <fullName evidence="2">Uncharacterized protein</fullName>
    </submittedName>
</protein>
<keyword evidence="1" id="KW-0732">Signal</keyword>
<name>A0A5E4NTQ9_9HEMI</name>
<proteinExistence type="predicted"/>
<dbReference type="EMBL" id="CABPRJ010002490">
    <property type="protein sequence ID" value="VVC46394.1"/>
    <property type="molecule type" value="Genomic_DNA"/>
</dbReference>
<feature type="signal peptide" evidence="1">
    <location>
        <begin position="1"/>
        <end position="17"/>
    </location>
</feature>
<organism evidence="2 3">
    <name type="scientific">Cinara cedri</name>
    <dbReference type="NCBI Taxonomy" id="506608"/>
    <lineage>
        <taxon>Eukaryota</taxon>
        <taxon>Metazoa</taxon>
        <taxon>Ecdysozoa</taxon>
        <taxon>Arthropoda</taxon>
        <taxon>Hexapoda</taxon>
        <taxon>Insecta</taxon>
        <taxon>Pterygota</taxon>
        <taxon>Neoptera</taxon>
        <taxon>Paraneoptera</taxon>
        <taxon>Hemiptera</taxon>
        <taxon>Sternorrhyncha</taxon>
        <taxon>Aphidomorpha</taxon>
        <taxon>Aphidoidea</taxon>
        <taxon>Aphididae</taxon>
        <taxon>Lachninae</taxon>
        <taxon>Cinara</taxon>
    </lineage>
</organism>
<evidence type="ECO:0000256" key="1">
    <source>
        <dbReference type="SAM" id="SignalP"/>
    </source>
</evidence>
<feature type="chain" id="PRO_5022729249" evidence="1">
    <location>
        <begin position="18"/>
        <end position="708"/>
    </location>
</feature>
<accession>A0A5E4NTQ9</accession>
<gene>
    <name evidence="2" type="ORF">CINCED_3A004833</name>
</gene>
<dbReference type="Proteomes" id="UP000325440">
    <property type="component" value="Unassembled WGS sequence"/>
</dbReference>
<evidence type="ECO:0000313" key="3">
    <source>
        <dbReference type="Proteomes" id="UP000325440"/>
    </source>
</evidence>
<sequence>MIFRTLLISVQILLVLNENPERALNISKLFDHEKYIENFYDLYFKSKHSYEVRDYCTITAFEDSLSLILYQFSKYYLSVFPSETKLNDLCKRLETNQSNVYDLRLRKDYVVNICLHIVRCIDYLYVSGLHRNKKLFNLYKSHSLLCRTIQQFFTEHCKQSKVNDDEITISCNVEKLHIVFREIIYFEKITEEESFKYQKNTVYQSNATEFVKLEFELMSDIDWTETFFNDSARYNIFKQTPSQNVVRLNHQTLCDTMNLRKSFKKHSLKYSKGIEKNKCAPLLLTKFRSTSDEVKNLIIYSLQRLEEYFIFMLQSSNKTMYQLNKDQMDQNVLSPFKKLCGDVPEILLYIHEHKTNDPIDLTLFNLFLSLCGNNMDFIDLRCPAKYGSEFDSILLYQEKCIMEAIRVKLLWNFYVRNETILEIDEFTTNSEINTQCSDLHYKYIKDISTTITEFYTKKGNEVIIWTTYDWLSLKYLLTEVYEDNIDINGIKFNKMDIENVQFTFSEIYYYFLPLNANITKFLFFQNIILCNYLDEIMNMYVYRHAISIVVYFENRVYDKENEIKLSSLKNSLMWYEKSRYKFFLSLPAKCETKDSVLKIITAIKKLKDDSNFSEIRNNIPSTTYEEQYGATKTIINSKNMIDFFNSYLKRNCFAAIDFVSKFVDIVRKSTKVINPSNKDYDLINDEKPCHDLNFLPKTILWRDRNKQN</sequence>